<evidence type="ECO:0000259" key="1">
    <source>
        <dbReference type="Pfam" id="PF00144"/>
    </source>
</evidence>
<proteinExistence type="predicted"/>
<keyword evidence="2" id="KW-0378">Hydrolase</keyword>
<dbReference type="SUPFAM" id="SSF56601">
    <property type="entry name" value="beta-lactamase/transpeptidase-like"/>
    <property type="match status" value="1"/>
</dbReference>
<dbReference type="Pfam" id="PF00144">
    <property type="entry name" value="Beta-lactamase"/>
    <property type="match status" value="1"/>
</dbReference>
<comment type="caution">
    <text evidence="2">The sequence shown here is derived from an EMBL/GenBank/DDBJ whole genome shotgun (WGS) entry which is preliminary data.</text>
</comment>
<dbReference type="Gene3D" id="3.40.710.10">
    <property type="entry name" value="DD-peptidase/beta-lactamase superfamily"/>
    <property type="match status" value="1"/>
</dbReference>
<name>A0A7K1L1N0_9ACTN</name>
<dbReference type="InterPro" id="IPR050491">
    <property type="entry name" value="AmpC-like"/>
</dbReference>
<sequence length="363" mass="39481">MTGACGGAPGVAAQRVADTESPHSPAIDAFLDATLPKGPGGTVVAARDGRLVHCAGFGLADREKAVPAGCDTAYDIMSITKQFTAAAIVKLEMAGRLRVTDPISTFLGPVPPDKRGITVHHLLTHTSGLDDEQGGDDYEKVSRGRMLSVALKSRLQSTPGAEFHYSNLGYSVLAAIVEKVSGAGYERFLARELFAPSGMRQTGYVLPRWRPGQIAVEYDEQGEPRGRPNEHPWAPDGPYWFLRGNGGIISTPRDMFRWHRALEGDSILSADAKAKMFKPYAYVGALNGGKYYYGYGWGITDTSAGTAIEHTGGNDWSFGDFARFPRRKTMVFWITNHVQREGKWNLEDLDAELTLGVERRASG</sequence>
<evidence type="ECO:0000313" key="3">
    <source>
        <dbReference type="Proteomes" id="UP000432015"/>
    </source>
</evidence>
<dbReference type="AlphaFoldDB" id="A0A7K1L1N0"/>
<keyword evidence="3" id="KW-1185">Reference proteome</keyword>
<dbReference type="EMBL" id="WOFH01000005">
    <property type="protein sequence ID" value="MUN38302.1"/>
    <property type="molecule type" value="Genomic_DNA"/>
</dbReference>
<dbReference type="Proteomes" id="UP000432015">
    <property type="component" value="Unassembled WGS sequence"/>
</dbReference>
<dbReference type="GO" id="GO:0016787">
    <property type="term" value="F:hydrolase activity"/>
    <property type="evidence" value="ECO:0007669"/>
    <property type="project" value="UniProtKB-KW"/>
</dbReference>
<dbReference type="InterPro" id="IPR001466">
    <property type="entry name" value="Beta-lactam-related"/>
</dbReference>
<organism evidence="2 3">
    <name type="scientific">Actinomadura litoris</name>
    <dbReference type="NCBI Taxonomy" id="2678616"/>
    <lineage>
        <taxon>Bacteria</taxon>
        <taxon>Bacillati</taxon>
        <taxon>Actinomycetota</taxon>
        <taxon>Actinomycetes</taxon>
        <taxon>Streptosporangiales</taxon>
        <taxon>Thermomonosporaceae</taxon>
        <taxon>Actinomadura</taxon>
    </lineage>
</organism>
<feature type="domain" description="Beta-lactamase-related" evidence="1">
    <location>
        <begin position="38"/>
        <end position="341"/>
    </location>
</feature>
<dbReference type="PANTHER" id="PTHR46825">
    <property type="entry name" value="D-ALANYL-D-ALANINE-CARBOXYPEPTIDASE/ENDOPEPTIDASE AMPH"/>
    <property type="match status" value="1"/>
</dbReference>
<dbReference type="InterPro" id="IPR012338">
    <property type="entry name" value="Beta-lactam/transpept-like"/>
</dbReference>
<dbReference type="PANTHER" id="PTHR46825:SF9">
    <property type="entry name" value="BETA-LACTAMASE-RELATED DOMAIN-CONTAINING PROTEIN"/>
    <property type="match status" value="1"/>
</dbReference>
<evidence type="ECO:0000313" key="2">
    <source>
        <dbReference type="EMBL" id="MUN38302.1"/>
    </source>
</evidence>
<reference evidence="2 3" key="1">
    <citation type="submission" date="2019-11" db="EMBL/GenBank/DDBJ databases">
        <authorList>
            <person name="Cao P."/>
        </authorList>
    </citation>
    <scope>NUCLEOTIDE SEQUENCE [LARGE SCALE GENOMIC DNA]</scope>
    <source>
        <strain evidence="2 3">NEAU-AAG5</strain>
    </source>
</reference>
<gene>
    <name evidence="2" type="ORF">GNZ18_17055</name>
</gene>
<protein>
    <submittedName>
        <fullName evidence="2">Serine hydrolase</fullName>
    </submittedName>
</protein>
<accession>A0A7K1L1N0</accession>